<dbReference type="InterPro" id="IPR005320">
    <property type="entry name" value="Peptidase_S51"/>
</dbReference>
<dbReference type="GO" id="GO:0006508">
    <property type="term" value="P:proteolysis"/>
    <property type="evidence" value="ECO:0007669"/>
    <property type="project" value="UniProtKB-KW"/>
</dbReference>
<dbReference type="GO" id="GO:0008236">
    <property type="term" value="F:serine-type peptidase activity"/>
    <property type="evidence" value="ECO:0007669"/>
    <property type="project" value="UniProtKB-KW"/>
</dbReference>
<dbReference type="InterPro" id="IPR029062">
    <property type="entry name" value="Class_I_gatase-like"/>
</dbReference>
<protein>
    <recommendedName>
        <fullName evidence="5">Cyanophycinase</fullName>
        <ecNumber evidence="4">3.4.15.6</ecNumber>
    </recommendedName>
</protein>
<dbReference type="Gene3D" id="3.40.50.880">
    <property type="match status" value="1"/>
</dbReference>
<evidence type="ECO:0000256" key="3">
    <source>
        <dbReference type="ARBA" id="ARBA00006534"/>
    </source>
</evidence>
<evidence type="ECO:0000256" key="4">
    <source>
        <dbReference type="ARBA" id="ARBA00013115"/>
    </source>
</evidence>
<evidence type="ECO:0000256" key="2">
    <source>
        <dbReference type="ARBA" id="ARBA00002039"/>
    </source>
</evidence>
<organism evidence="9 10">
    <name type="scientific">Flavobacterium succinicans</name>
    <dbReference type="NCBI Taxonomy" id="29536"/>
    <lineage>
        <taxon>Bacteria</taxon>
        <taxon>Pseudomonadati</taxon>
        <taxon>Bacteroidota</taxon>
        <taxon>Flavobacteriia</taxon>
        <taxon>Flavobacteriales</taxon>
        <taxon>Flavobacteriaceae</taxon>
        <taxon>Flavobacterium</taxon>
    </lineage>
</organism>
<keyword evidence="6" id="KW-0645">Protease</keyword>
<evidence type="ECO:0000256" key="1">
    <source>
        <dbReference type="ARBA" id="ARBA00001092"/>
    </source>
</evidence>
<dbReference type="PANTHER" id="PTHR36175:SF1">
    <property type="entry name" value="CYANOPHYCINASE"/>
    <property type="match status" value="1"/>
</dbReference>
<keyword evidence="10" id="KW-1185">Reference proteome</keyword>
<dbReference type="EMBL" id="JMTM01000035">
    <property type="protein sequence ID" value="OAZ04359.1"/>
    <property type="molecule type" value="Genomic_DNA"/>
</dbReference>
<dbReference type="RefSeq" id="WP_231891055.1">
    <property type="nucleotide sequence ID" value="NZ_JMTM01000035.1"/>
</dbReference>
<comment type="caution">
    <text evidence="9">The sequence shown here is derived from an EMBL/GenBank/DDBJ whole genome shotgun (WGS) entry which is preliminary data.</text>
</comment>
<reference evidence="9 10" key="1">
    <citation type="submission" date="2016-06" db="EMBL/GenBank/DDBJ databases">
        <title>Draft genome sequence of Flavobacterium succinicans strain DD5b.</title>
        <authorList>
            <person name="Poehlein A."/>
            <person name="Daniel R."/>
            <person name="Simeonova D.D."/>
        </authorList>
    </citation>
    <scope>NUCLEOTIDE SEQUENCE [LARGE SCALE GENOMIC DNA]</scope>
    <source>
        <strain evidence="9 10">DD5b</strain>
    </source>
</reference>
<dbReference type="SUPFAM" id="SSF52317">
    <property type="entry name" value="Class I glutamine amidotransferase-like"/>
    <property type="match status" value="1"/>
</dbReference>
<dbReference type="Pfam" id="PF03575">
    <property type="entry name" value="Peptidase_S51"/>
    <property type="match status" value="1"/>
</dbReference>
<sequence length="299" mass="33215">MSKPLLTVKTSPIMPFSKTTISKFSVFVILFLTISCVTHAQKNKGKLFIIGGGKRSDVLMNQMLKVADLKTKDFIVVLPMSSEEPDSAYIYFKKQLSKLTPHPIVMLNFDKTTGQNKVLTDSLQKAKLIFISGGDQTRFMGVVRGTPIYDAIHKAHQNGSTIAGTSAGAAVMCENMITGNQKLETKYTETFDNIRYDNLEINSGLGLVKNVIIDQHFLKRSRYNRLLTGLVDFPNHIGIGIDESTAIVVRDKNIEIVGESEVIVVKNPKEIKKAPKNHLVSIKSLEMSVLIEGQKFNIQ</sequence>
<comment type="catalytic activity">
    <reaction evidence="1">
        <text>[L-4-(L-arginin-2-N-yl)aspartate](n) + H2O = [L-4-(L-arginin-2-N-yl)aspartate](n-1) + L-4-(L-arginin-2-N-yl)aspartate</text>
        <dbReference type="Rhea" id="RHEA:12845"/>
        <dbReference type="Rhea" id="RHEA-COMP:13728"/>
        <dbReference type="Rhea" id="RHEA-COMP:13734"/>
        <dbReference type="ChEBI" id="CHEBI:15377"/>
        <dbReference type="ChEBI" id="CHEBI:137986"/>
        <dbReference type="ChEBI" id="CHEBI:137991"/>
        <dbReference type="EC" id="3.4.15.6"/>
    </reaction>
</comment>
<dbReference type="AlphaFoldDB" id="A0A199XSQ1"/>
<dbReference type="NCBIfam" id="TIGR02069">
    <property type="entry name" value="cyanophycinase"/>
    <property type="match status" value="1"/>
</dbReference>
<dbReference type="Proteomes" id="UP000093807">
    <property type="component" value="Unassembled WGS sequence"/>
</dbReference>
<dbReference type="GO" id="GO:0004180">
    <property type="term" value="F:carboxypeptidase activity"/>
    <property type="evidence" value="ECO:0007669"/>
    <property type="project" value="UniProtKB-KW"/>
</dbReference>
<dbReference type="CDD" id="cd03145">
    <property type="entry name" value="GAT1_cyanophycinase"/>
    <property type="match status" value="1"/>
</dbReference>
<gene>
    <name evidence="9" type="primary">cphB</name>
    <name evidence="9" type="ORF">FLB_13540</name>
</gene>
<dbReference type="InterPro" id="IPR011811">
    <property type="entry name" value="Peptidase_S51_cyanophycinase"/>
</dbReference>
<dbReference type="EC" id="3.4.15.6" evidence="4"/>
<evidence type="ECO:0000313" key="10">
    <source>
        <dbReference type="Proteomes" id="UP000093807"/>
    </source>
</evidence>
<comment type="similarity">
    <text evidence="3">Belongs to the peptidase S51 family.</text>
</comment>
<keyword evidence="8" id="KW-0720">Serine protease</keyword>
<dbReference type="GO" id="GO:0008241">
    <property type="term" value="F:peptidyl-dipeptidase activity"/>
    <property type="evidence" value="ECO:0007669"/>
    <property type="project" value="UniProtKB-EC"/>
</dbReference>
<evidence type="ECO:0000256" key="5">
    <source>
        <dbReference type="ARBA" id="ARBA00015719"/>
    </source>
</evidence>
<evidence type="ECO:0000256" key="8">
    <source>
        <dbReference type="ARBA" id="ARBA00022825"/>
    </source>
</evidence>
<keyword evidence="9" id="KW-0121">Carboxypeptidase</keyword>
<comment type="function">
    <text evidence="2">Exopeptidase that catalyzes the hydrolytic cleavage of multi-L-arginyl-poly-L-aspartic acid (cyanophycin; a water-insoluble reserve polymer) into aspartate-arginine dipeptides.</text>
</comment>
<name>A0A199XSQ1_9FLAO</name>
<evidence type="ECO:0000313" key="9">
    <source>
        <dbReference type="EMBL" id="OAZ04359.1"/>
    </source>
</evidence>
<accession>A0A199XSQ1</accession>
<dbReference type="PATRIC" id="fig|29536.5.peg.1424"/>
<keyword evidence="7 9" id="KW-0378">Hydrolase</keyword>
<proteinExistence type="inferred from homology"/>
<evidence type="ECO:0000256" key="6">
    <source>
        <dbReference type="ARBA" id="ARBA00022670"/>
    </source>
</evidence>
<dbReference type="PANTHER" id="PTHR36175">
    <property type="entry name" value="CYANOPHYCINASE"/>
    <property type="match status" value="1"/>
</dbReference>
<evidence type="ECO:0000256" key="7">
    <source>
        <dbReference type="ARBA" id="ARBA00022801"/>
    </source>
</evidence>